<proteinExistence type="predicted"/>
<accession>A0A6G3WQY7</accession>
<evidence type="ECO:0000313" key="1">
    <source>
        <dbReference type="EMBL" id="NEE07710.1"/>
    </source>
</evidence>
<dbReference type="EMBL" id="JAAGMN010001481">
    <property type="protein sequence ID" value="NEE07710.1"/>
    <property type="molecule type" value="Genomic_DNA"/>
</dbReference>
<reference evidence="1" key="1">
    <citation type="submission" date="2020-01" db="EMBL/GenBank/DDBJ databases">
        <title>Insect and environment-associated Actinomycetes.</title>
        <authorList>
            <person name="Currrie C."/>
            <person name="Chevrette M."/>
            <person name="Carlson C."/>
            <person name="Stubbendieck R."/>
            <person name="Wendt-Pienkowski E."/>
        </authorList>
    </citation>
    <scope>NUCLEOTIDE SEQUENCE</scope>
    <source>
        <strain evidence="1">SID7499</strain>
    </source>
</reference>
<organism evidence="1">
    <name type="scientific">Streptomyces sp. SID7499</name>
    <dbReference type="NCBI Taxonomy" id="2706086"/>
    <lineage>
        <taxon>Bacteria</taxon>
        <taxon>Bacillati</taxon>
        <taxon>Actinomycetota</taxon>
        <taxon>Actinomycetes</taxon>
        <taxon>Kitasatosporales</taxon>
        <taxon>Streptomycetaceae</taxon>
        <taxon>Streptomyces</taxon>
    </lineage>
</organism>
<comment type="caution">
    <text evidence="1">The sequence shown here is derived from an EMBL/GenBank/DDBJ whole genome shotgun (WGS) entry which is preliminary data.</text>
</comment>
<sequence length="175" mass="19640">GTRVSAEDSFGIATFEEVPLGDAYGQLADHLLQQVPNHLRLGVDELLAALRRNTDRRLSDRAIATYLLTLQINGFREQVAGAAVYHFGLIPDFELYADPTLVKDRAERNRGLVDKLTSSNRSERQRVLDLGLNDADFAIKLAGFATRCGLEDPVAWTRRIVVDRENWGLSFGNWR</sequence>
<protein>
    <submittedName>
        <fullName evidence="1">Uncharacterized protein</fullName>
    </submittedName>
</protein>
<feature type="non-terminal residue" evidence="1">
    <location>
        <position position="175"/>
    </location>
</feature>
<name>A0A6G3WQY7_9ACTN</name>
<feature type="non-terminal residue" evidence="1">
    <location>
        <position position="1"/>
    </location>
</feature>
<dbReference type="AlphaFoldDB" id="A0A6G3WQY7"/>
<gene>
    <name evidence="1" type="ORF">G3M58_14765</name>
</gene>